<accession>A0AAD4RZP3</accession>
<organism evidence="1 2">
    <name type="scientific">Papaver atlanticum</name>
    <dbReference type="NCBI Taxonomy" id="357466"/>
    <lineage>
        <taxon>Eukaryota</taxon>
        <taxon>Viridiplantae</taxon>
        <taxon>Streptophyta</taxon>
        <taxon>Embryophyta</taxon>
        <taxon>Tracheophyta</taxon>
        <taxon>Spermatophyta</taxon>
        <taxon>Magnoliopsida</taxon>
        <taxon>Ranunculales</taxon>
        <taxon>Papaveraceae</taxon>
        <taxon>Papaveroideae</taxon>
        <taxon>Papaver</taxon>
    </lineage>
</organism>
<sequence length="218" mass="25316">MDPTQIVEAEAATSLAPKIGEDEDIVPRARKDYKDYKEEEHDNSFYPIGYFWVTADLLFEGGEMSAAVSNIPHRFQHIETVQLLEIDGHPALLGRIRRDIAKMWLFDDDYKNGYRSNTWKEVTIELPFYWEHDGDYWTGGYSVRFHSVMGTDFMFLYLYRCNAIGDGYYFATKVSQYSYNWKKKIFAKIKINGLPSSIPYLNYVSCVSAFVESLSPVK</sequence>
<dbReference type="EMBL" id="JAJJMB010016078">
    <property type="protein sequence ID" value="KAI3849745.1"/>
    <property type="molecule type" value="Genomic_DNA"/>
</dbReference>
<evidence type="ECO:0000313" key="1">
    <source>
        <dbReference type="EMBL" id="KAI3849745.1"/>
    </source>
</evidence>
<gene>
    <name evidence="1" type="ORF">MKW98_026659</name>
</gene>
<reference evidence="1" key="1">
    <citation type="submission" date="2022-04" db="EMBL/GenBank/DDBJ databases">
        <title>A functionally conserved STORR gene fusion in Papaver species that diverged 16.8 million years ago.</title>
        <authorList>
            <person name="Catania T."/>
        </authorList>
    </citation>
    <scope>NUCLEOTIDE SEQUENCE</scope>
    <source>
        <strain evidence="1">S-188037</strain>
    </source>
</reference>
<evidence type="ECO:0000313" key="2">
    <source>
        <dbReference type="Proteomes" id="UP001202328"/>
    </source>
</evidence>
<comment type="caution">
    <text evidence="1">The sequence shown here is derived from an EMBL/GenBank/DDBJ whole genome shotgun (WGS) entry which is preliminary data.</text>
</comment>
<proteinExistence type="predicted"/>
<dbReference type="Proteomes" id="UP001202328">
    <property type="component" value="Unassembled WGS sequence"/>
</dbReference>
<dbReference type="AlphaFoldDB" id="A0AAD4RZP3"/>
<keyword evidence="2" id="KW-1185">Reference proteome</keyword>
<protein>
    <submittedName>
        <fullName evidence="1">Uncharacterized protein</fullName>
    </submittedName>
</protein>
<name>A0AAD4RZP3_9MAGN</name>